<organism evidence="7 8">
    <name type="scientific">Acrocarpospora phusangensis</name>
    <dbReference type="NCBI Taxonomy" id="1070424"/>
    <lineage>
        <taxon>Bacteria</taxon>
        <taxon>Bacillati</taxon>
        <taxon>Actinomycetota</taxon>
        <taxon>Actinomycetes</taxon>
        <taxon>Streptosporangiales</taxon>
        <taxon>Streptosporangiaceae</taxon>
        <taxon>Acrocarpospora</taxon>
    </lineage>
</organism>
<dbReference type="Proteomes" id="UP000640052">
    <property type="component" value="Unassembled WGS sequence"/>
</dbReference>
<dbReference type="PANTHER" id="PTHR11228:SF7">
    <property type="entry name" value="PQQA PEPTIDE CYCLASE"/>
    <property type="match status" value="1"/>
</dbReference>
<name>A0A919QC49_9ACTN</name>
<dbReference type="EMBL" id="BOOA01000014">
    <property type="protein sequence ID" value="GIH23920.1"/>
    <property type="molecule type" value="Genomic_DNA"/>
</dbReference>
<dbReference type="Gene3D" id="3.20.20.70">
    <property type="entry name" value="Aldolase class I"/>
    <property type="match status" value="1"/>
</dbReference>
<dbReference type="InterPro" id="IPR050377">
    <property type="entry name" value="Radical_SAM_PqqE_MftC-like"/>
</dbReference>
<gene>
    <name evidence="7" type="ORF">Aph01nite_22300</name>
</gene>
<reference evidence="7" key="1">
    <citation type="submission" date="2021-01" db="EMBL/GenBank/DDBJ databases">
        <title>Whole genome shotgun sequence of Acrocarpospora phusangensis NBRC 108782.</title>
        <authorList>
            <person name="Komaki H."/>
            <person name="Tamura T."/>
        </authorList>
    </citation>
    <scope>NUCLEOTIDE SEQUENCE</scope>
    <source>
        <strain evidence="7">NBRC 108782</strain>
    </source>
</reference>
<keyword evidence="2" id="KW-0479">Metal-binding</keyword>
<evidence type="ECO:0000256" key="2">
    <source>
        <dbReference type="ARBA" id="ARBA00022723"/>
    </source>
</evidence>
<dbReference type="PANTHER" id="PTHR11228">
    <property type="entry name" value="RADICAL SAM DOMAIN PROTEIN"/>
    <property type="match status" value="1"/>
</dbReference>
<keyword evidence="4" id="KW-0411">Iron-sulfur</keyword>
<comment type="caution">
    <text evidence="7">The sequence shown here is derived from an EMBL/GenBank/DDBJ whole genome shotgun (WGS) entry which is preliminary data.</text>
</comment>
<protein>
    <recommendedName>
        <fullName evidence="9">Radical SAM protein</fullName>
    </recommendedName>
</protein>
<feature type="domain" description="4Fe4S-binding SPASM" evidence="6">
    <location>
        <begin position="161"/>
        <end position="223"/>
    </location>
</feature>
<proteinExistence type="predicted"/>
<dbReference type="InterPro" id="IPR058240">
    <property type="entry name" value="rSAM_sf"/>
</dbReference>
<dbReference type="InterPro" id="IPR023885">
    <property type="entry name" value="4Fe4S-binding_SPASM_dom"/>
</dbReference>
<sequence>MTGGDWCHLIGVAAALGARVQFIGGEPTLHPDFARILAHTVELGVPVEVFTNLYRIRESWWELLARPGVSLATSWYSDQADDHARITGRAGSYERTRANVAKAVGLGIPVRAAIVGVLDGQRVREAEADLRSLGVTRVRVGHVQDLGRAQIGSRPDPAQLCGRCGDRRLAVSPTGDVTPCVMSGWMVAGNVLVEPLTVIVGGAAWRDHLVQIPRQGRVCPPECNPASDGNDCPPAQQVDGE</sequence>
<keyword evidence="3" id="KW-0408">Iron</keyword>
<evidence type="ECO:0000259" key="5">
    <source>
        <dbReference type="Pfam" id="PF04055"/>
    </source>
</evidence>
<keyword evidence="8" id="KW-1185">Reference proteome</keyword>
<dbReference type="CDD" id="cd01335">
    <property type="entry name" value="Radical_SAM"/>
    <property type="match status" value="1"/>
</dbReference>
<dbReference type="Pfam" id="PF13186">
    <property type="entry name" value="SPASM"/>
    <property type="match status" value="1"/>
</dbReference>
<evidence type="ECO:0008006" key="9">
    <source>
        <dbReference type="Google" id="ProtNLM"/>
    </source>
</evidence>
<accession>A0A919QC49</accession>
<dbReference type="GO" id="GO:0051536">
    <property type="term" value="F:iron-sulfur cluster binding"/>
    <property type="evidence" value="ECO:0007669"/>
    <property type="project" value="UniProtKB-KW"/>
</dbReference>
<evidence type="ECO:0000256" key="1">
    <source>
        <dbReference type="ARBA" id="ARBA00022691"/>
    </source>
</evidence>
<dbReference type="GO" id="GO:0003824">
    <property type="term" value="F:catalytic activity"/>
    <property type="evidence" value="ECO:0007669"/>
    <property type="project" value="InterPro"/>
</dbReference>
<dbReference type="InterPro" id="IPR007197">
    <property type="entry name" value="rSAM"/>
</dbReference>
<evidence type="ECO:0000256" key="3">
    <source>
        <dbReference type="ARBA" id="ARBA00023004"/>
    </source>
</evidence>
<dbReference type="GO" id="GO:0046872">
    <property type="term" value="F:metal ion binding"/>
    <property type="evidence" value="ECO:0007669"/>
    <property type="project" value="UniProtKB-KW"/>
</dbReference>
<dbReference type="AlphaFoldDB" id="A0A919QC49"/>
<evidence type="ECO:0000313" key="7">
    <source>
        <dbReference type="EMBL" id="GIH23920.1"/>
    </source>
</evidence>
<dbReference type="InterPro" id="IPR013785">
    <property type="entry name" value="Aldolase_TIM"/>
</dbReference>
<evidence type="ECO:0000256" key="4">
    <source>
        <dbReference type="ARBA" id="ARBA00023014"/>
    </source>
</evidence>
<evidence type="ECO:0000313" key="8">
    <source>
        <dbReference type="Proteomes" id="UP000640052"/>
    </source>
</evidence>
<dbReference type="Pfam" id="PF04055">
    <property type="entry name" value="Radical_SAM"/>
    <property type="match status" value="1"/>
</dbReference>
<feature type="domain" description="Radical SAM core" evidence="5">
    <location>
        <begin position="18"/>
        <end position="126"/>
    </location>
</feature>
<evidence type="ECO:0000259" key="6">
    <source>
        <dbReference type="Pfam" id="PF13186"/>
    </source>
</evidence>
<keyword evidence="1" id="KW-0949">S-adenosyl-L-methionine</keyword>
<dbReference type="SUPFAM" id="SSF102114">
    <property type="entry name" value="Radical SAM enzymes"/>
    <property type="match status" value="1"/>
</dbReference>